<dbReference type="AlphaFoldDB" id="A0A1S8WJX8"/>
<proteinExistence type="predicted"/>
<keyword evidence="2" id="KW-1185">Reference proteome</keyword>
<reference evidence="1 2" key="1">
    <citation type="submission" date="2015-03" db="EMBL/GenBank/DDBJ databases">
        <title>Draft genome of the nematode, Opisthorchis viverrini.</title>
        <authorList>
            <person name="Mitreva M."/>
        </authorList>
    </citation>
    <scope>NUCLEOTIDE SEQUENCE [LARGE SCALE GENOMIC DNA]</scope>
    <source>
        <strain evidence="1">Khon Kaen</strain>
    </source>
</reference>
<protein>
    <submittedName>
        <fullName evidence="1">Zinc knuckle</fullName>
    </submittedName>
</protein>
<name>A0A1S8WJX8_OPIVI</name>
<organism evidence="1 2">
    <name type="scientific">Opisthorchis viverrini</name>
    <name type="common">Southeast Asian liver fluke</name>
    <dbReference type="NCBI Taxonomy" id="6198"/>
    <lineage>
        <taxon>Eukaryota</taxon>
        <taxon>Metazoa</taxon>
        <taxon>Spiralia</taxon>
        <taxon>Lophotrochozoa</taxon>
        <taxon>Platyhelminthes</taxon>
        <taxon>Trematoda</taxon>
        <taxon>Digenea</taxon>
        <taxon>Opisthorchiida</taxon>
        <taxon>Opisthorchiata</taxon>
        <taxon>Opisthorchiidae</taxon>
        <taxon>Opisthorchis</taxon>
    </lineage>
</organism>
<dbReference type="EMBL" id="KV906549">
    <property type="protein sequence ID" value="OON14573.1"/>
    <property type="molecule type" value="Genomic_DNA"/>
</dbReference>
<evidence type="ECO:0000313" key="2">
    <source>
        <dbReference type="Proteomes" id="UP000243686"/>
    </source>
</evidence>
<accession>A0A1S8WJX8</accession>
<gene>
    <name evidence="1" type="ORF">X801_09635</name>
</gene>
<dbReference type="Proteomes" id="UP000243686">
    <property type="component" value="Unassembled WGS sequence"/>
</dbReference>
<evidence type="ECO:0000313" key="1">
    <source>
        <dbReference type="EMBL" id="OON14573.1"/>
    </source>
</evidence>
<sequence>MKCAQCGSSNYLDQCPEFVKMPAAIRIDCVERLRVCYLCLKPNHQAKRCRSRHACAFQLCGKASSTFAPTEFFHDEKRTRTIWDCIRSSASPGFEDPKETPFGTALQRMFNFEFIEAVCTKRTMSLKSRVTYDRMLTSLKIVGPYQIPLPWKDGSLCLPDNKGLLLRRLFVLNGRLERG</sequence>
<dbReference type="PANTHER" id="PTHR47331">
    <property type="entry name" value="PHD-TYPE DOMAIN-CONTAINING PROTEIN"/>
    <property type="match status" value="1"/>
</dbReference>
<dbReference type="PANTHER" id="PTHR47331:SF1">
    <property type="entry name" value="GAG-LIKE PROTEIN"/>
    <property type="match status" value="1"/>
</dbReference>